<dbReference type="InterPro" id="IPR009384">
    <property type="entry name" value="SwrD-like"/>
</dbReference>
<dbReference type="KEGG" id="bts:Btus_1503"/>
<reference evidence="1 2" key="1">
    <citation type="journal article" date="2011" name="Stand. Genomic Sci.">
        <title>Complete genome sequence of the thermophilic, hydrogen-oxidizing Bacillus tusciae type strain (T2) and reclassification in the new genus, Kyrpidia gen. nov. as Kyrpidia tusciae comb. nov. and emendation of the family Alicyclobacillaceae da Costa and Rainey, 2010.</title>
        <authorList>
            <person name="Klenk H.P."/>
            <person name="Lapidus A."/>
            <person name="Chertkov O."/>
            <person name="Copeland A."/>
            <person name="Del Rio T.G."/>
            <person name="Nolan M."/>
            <person name="Lucas S."/>
            <person name="Chen F."/>
            <person name="Tice H."/>
            <person name="Cheng J.F."/>
            <person name="Han C."/>
            <person name="Bruce D."/>
            <person name="Goodwin L."/>
            <person name="Pitluck S."/>
            <person name="Pati A."/>
            <person name="Ivanova N."/>
            <person name="Mavromatis K."/>
            <person name="Daum C."/>
            <person name="Chen A."/>
            <person name="Palaniappan K."/>
            <person name="Chang Y.J."/>
            <person name="Land M."/>
            <person name="Hauser L."/>
            <person name="Jeffries C.D."/>
            <person name="Detter J.C."/>
            <person name="Rohde M."/>
            <person name="Abt B."/>
            <person name="Pukall R."/>
            <person name="Goker M."/>
            <person name="Bristow J."/>
            <person name="Markowitz V."/>
            <person name="Hugenholtz P."/>
            <person name="Eisen J.A."/>
        </authorList>
    </citation>
    <scope>NUCLEOTIDE SEQUENCE [LARGE SCALE GENOMIC DNA]</scope>
    <source>
        <strain evidence="1 2">DSM 2912</strain>
    </source>
</reference>
<dbReference type="PANTHER" id="PTHR39185">
    <property type="entry name" value="SWARMING MOTILITY PROTEIN SWRD"/>
    <property type="match status" value="1"/>
</dbReference>
<dbReference type="Proteomes" id="UP000002368">
    <property type="component" value="Chromosome"/>
</dbReference>
<dbReference type="EMBL" id="CP002017">
    <property type="protein sequence ID" value="ADG06216.1"/>
    <property type="molecule type" value="Genomic_DNA"/>
</dbReference>
<evidence type="ECO:0000313" key="1">
    <source>
        <dbReference type="EMBL" id="ADG06216.1"/>
    </source>
</evidence>
<dbReference type="AlphaFoldDB" id="D5WPF7"/>
<gene>
    <name evidence="1" type="ordered locus">Btus_1503</name>
</gene>
<accession>D5WPF7</accession>
<dbReference type="STRING" id="562970.Btus_1503"/>
<organism evidence="1 2">
    <name type="scientific">Kyrpidia tusciae (strain DSM 2912 / NBRC 15312 / T2)</name>
    <name type="common">Bacillus tusciae</name>
    <dbReference type="NCBI Taxonomy" id="562970"/>
    <lineage>
        <taxon>Bacteria</taxon>
        <taxon>Bacillati</taxon>
        <taxon>Bacillota</taxon>
        <taxon>Bacilli</taxon>
        <taxon>Bacillales</taxon>
        <taxon>Alicyclobacillaceae</taxon>
        <taxon>Kyrpidia</taxon>
    </lineage>
</organism>
<dbReference type="HOGENOM" id="CLU_173020_2_0_9"/>
<keyword evidence="2" id="KW-1185">Reference proteome</keyword>
<dbReference type="RefSeq" id="WP_013075505.1">
    <property type="nucleotide sequence ID" value="NC_014098.1"/>
</dbReference>
<protein>
    <submittedName>
        <fullName evidence="1">Flagellar FlbD family protein</fullName>
    </submittedName>
</protein>
<proteinExistence type="predicted"/>
<dbReference type="eggNOG" id="COG1582">
    <property type="taxonomic scope" value="Bacteria"/>
</dbReference>
<name>D5WPF7_KYRT2</name>
<evidence type="ECO:0000313" key="2">
    <source>
        <dbReference type="Proteomes" id="UP000002368"/>
    </source>
</evidence>
<keyword evidence="1" id="KW-0282">Flagellum</keyword>
<sequence>MIPLTRLNGSEVWVNALLIESVEASPDTVVTLSTGRKLVVRETVGEIAARVTDYYRSIGLVRGIRGHRREGGSRDE</sequence>
<dbReference type="Pfam" id="PF06289">
    <property type="entry name" value="FlbD"/>
    <property type="match status" value="1"/>
</dbReference>
<keyword evidence="1" id="KW-0969">Cilium</keyword>
<dbReference type="OrthoDB" id="9799862at2"/>
<keyword evidence="1" id="KW-0966">Cell projection</keyword>
<dbReference type="PANTHER" id="PTHR39185:SF1">
    <property type="entry name" value="SWARMING MOTILITY PROTEIN SWRD"/>
    <property type="match status" value="1"/>
</dbReference>